<sequence length="102" mass="11617">MEWNNGGGMNFWFQKSSPVYTLKPSSTFHGARSEQHVVVWCLIEGGEFNADNYRRIVAVYSEHCLGYTSGNSLCKSFREGWQTILDLHDNVHPHVSHETKGT</sequence>
<protein>
    <submittedName>
        <fullName evidence="1">Uncharacterized protein</fullName>
    </submittedName>
</protein>
<comment type="caution">
    <text evidence="1">The sequence shown here is derived from an EMBL/GenBank/DDBJ whole genome shotgun (WGS) entry which is preliminary data.</text>
</comment>
<evidence type="ECO:0000313" key="2">
    <source>
        <dbReference type="Proteomes" id="UP000887159"/>
    </source>
</evidence>
<proteinExistence type="predicted"/>
<evidence type="ECO:0000313" key="1">
    <source>
        <dbReference type="EMBL" id="GFX94767.1"/>
    </source>
</evidence>
<keyword evidence="2" id="KW-1185">Reference proteome</keyword>
<accession>A0A8X6RTD1</accession>
<dbReference type="EMBL" id="BMAU01021180">
    <property type="protein sequence ID" value="GFX94767.1"/>
    <property type="molecule type" value="Genomic_DNA"/>
</dbReference>
<dbReference type="Proteomes" id="UP000887159">
    <property type="component" value="Unassembled WGS sequence"/>
</dbReference>
<gene>
    <name evidence="1" type="ORF">TNCV_1636291</name>
</gene>
<name>A0A8X6RTD1_TRICX</name>
<dbReference type="AlphaFoldDB" id="A0A8X6RTD1"/>
<organism evidence="1 2">
    <name type="scientific">Trichonephila clavipes</name>
    <name type="common">Golden silk orbweaver</name>
    <name type="synonym">Nephila clavipes</name>
    <dbReference type="NCBI Taxonomy" id="2585209"/>
    <lineage>
        <taxon>Eukaryota</taxon>
        <taxon>Metazoa</taxon>
        <taxon>Ecdysozoa</taxon>
        <taxon>Arthropoda</taxon>
        <taxon>Chelicerata</taxon>
        <taxon>Arachnida</taxon>
        <taxon>Araneae</taxon>
        <taxon>Araneomorphae</taxon>
        <taxon>Entelegynae</taxon>
        <taxon>Araneoidea</taxon>
        <taxon>Nephilidae</taxon>
        <taxon>Trichonephila</taxon>
    </lineage>
</organism>
<reference evidence="1" key="1">
    <citation type="submission" date="2020-08" db="EMBL/GenBank/DDBJ databases">
        <title>Multicomponent nature underlies the extraordinary mechanical properties of spider dragline silk.</title>
        <authorList>
            <person name="Kono N."/>
            <person name="Nakamura H."/>
            <person name="Mori M."/>
            <person name="Yoshida Y."/>
            <person name="Ohtoshi R."/>
            <person name="Malay A.D."/>
            <person name="Moran D.A.P."/>
            <person name="Tomita M."/>
            <person name="Numata K."/>
            <person name="Arakawa K."/>
        </authorList>
    </citation>
    <scope>NUCLEOTIDE SEQUENCE</scope>
</reference>